<dbReference type="InterPro" id="IPR050346">
    <property type="entry name" value="FMO-like"/>
</dbReference>
<evidence type="ECO:0000313" key="8">
    <source>
        <dbReference type="Proteomes" id="UP000310108"/>
    </source>
</evidence>
<accession>A0A4U6XT08</accession>
<dbReference type="OrthoDB" id="10254665at2759"/>
<dbReference type="Proteomes" id="UP000310108">
    <property type="component" value="Unassembled WGS sequence"/>
</dbReference>
<name>A0A4U6XT08_9PEZI</name>
<keyword evidence="5" id="KW-0560">Oxidoreductase</keyword>
<keyword evidence="6" id="KW-1133">Transmembrane helix</keyword>
<evidence type="ECO:0000313" key="7">
    <source>
        <dbReference type="EMBL" id="TKW59067.1"/>
    </source>
</evidence>
<dbReference type="AlphaFoldDB" id="A0A4U6XT08"/>
<evidence type="ECO:0000256" key="2">
    <source>
        <dbReference type="ARBA" id="ARBA00022630"/>
    </source>
</evidence>
<feature type="transmembrane region" description="Helical" evidence="6">
    <location>
        <begin position="583"/>
        <end position="608"/>
    </location>
</feature>
<gene>
    <name evidence="7" type="primary">Fmo2</name>
    <name evidence="7" type="ORF">CTA1_13330</name>
</gene>
<keyword evidence="2" id="KW-0285">Flavoprotein</keyword>
<keyword evidence="6" id="KW-0812">Transmembrane</keyword>
<keyword evidence="4" id="KW-0521">NADP</keyword>
<evidence type="ECO:0000256" key="1">
    <source>
        <dbReference type="ARBA" id="ARBA00009183"/>
    </source>
</evidence>
<dbReference type="PIRSF" id="PIRSF000332">
    <property type="entry name" value="FMO"/>
    <property type="match status" value="1"/>
</dbReference>
<dbReference type="SUPFAM" id="SSF51905">
    <property type="entry name" value="FAD/NAD(P)-binding domain"/>
    <property type="match status" value="1"/>
</dbReference>
<dbReference type="PRINTS" id="PR00370">
    <property type="entry name" value="FMOXYGENASE"/>
</dbReference>
<evidence type="ECO:0000256" key="5">
    <source>
        <dbReference type="ARBA" id="ARBA00023002"/>
    </source>
</evidence>
<protein>
    <submittedName>
        <fullName evidence="7">Dimethylaniline monooxygenase [N-oxide-forming] 2</fullName>
    </submittedName>
</protein>
<dbReference type="Gene3D" id="3.50.50.60">
    <property type="entry name" value="FAD/NAD(P)-binding domain"/>
    <property type="match status" value="1"/>
</dbReference>
<evidence type="ECO:0000256" key="4">
    <source>
        <dbReference type="ARBA" id="ARBA00022857"/>
    </source>
</evidence>
<comment type="similarity">
    <text evidence="1">Belongs to the FMO family.</text>
</comment>
<keyword evidence="3" id="KW-0274">FAD</keyword>
<organism evidence="7 8">
    <name type="scientific">Colletotrichum tanaceti</name>
    <dbReference type="NCBI Taxonomy" id="1306861"/>
    <lineage>
        <taxon>Eukaryota</taxon>
        <taxon>Fungi</taxon>
        <taxon>Dikarya</taxon>
        <taxon>Ascomycota</taxon>
        <taxon>Pezizomycotina</taxon>
        <taxon>Sordariomycetes</taxon>
        <taxon>Hypocreomycetidae</taxon>
        <taxon>Glomerellales</taxon>
        <taxon>Glomerellaceae</taxon>
        <taxon>Colletotrichum</taxon>
        <taxon>Colletotrichum destructivum species complex</taxon>
    </lineage>
</organism>
<dbReference type="Pfam" id="PF00743">
    <property type="entry name" value="FMO-like"/>
    <property type="match status" value="1"/>
</dbReference>
<evidence type="ECO:0000256" key="6">
    <source>
        <dbReference type="SAM" id="Phobius"/>
    </source>
</evidence>
<keyword evidence="8" id="KW-1185">Reference proteome</keyword>
<evidence type="ECO:0000256" key="3">
    <source>
        <dbReference type="ARBA" id="ARBA00022827"/>
    </source>
</evidence>
<comment type="caution">
    <text evidence="7">The sequence shown here is derived from an EMBL/GenBank/DDBJ whole genome shotgun (WGS) entry which is preliminary data.</text>
</comment>
<reference evidence="7 8" key="1">
    <citation type="journal article" date="2019" name="PLoS ONE">
        <title>Comparative genome analysis indicates high evolutionary potential of pathogenicity genes in Colletotrichum tanaceti.</title>
        <authorList>
            <person name="Lelwala R.V."/>
            <person name="Korhonen P.K."/>
            <person name="Young N.D."/>
            <person name="Scott J.B."/>
            <person name="Ades P.A."/>
            <person name="Gasser R.B."/>
            <person name="Taylor P.W.J."/>
        </authorList>
    </citation>
    <scope>NUCLEOTIDE SEQUENCE [LARGE SCALE GENOMIC DNA]</scope>
    <source>
        <strain evidence="7">BRIP57314</strain>
    </source>
</reference>
<dbReference type="PANTHER" id="PTHR23023">
    <property type="entry name" value="DIMETHYLANILINE MONOOXYGENASE"/>
    <property type="match status" value="1"/>
</dbReference>
<dbReference type="GO" id="GO:0050660">
    <property type="term" value="F:flavin adenine dinucleotide binding"/>
    <property type="evidence" value="ECO:0007669"/>
    <property type="project" value="InterPro"/>
</dbReference>
<dbReference type="InterPro" id="IPR036188">
    <property type="entry name" value="FAD/NAD-bd_sf"/>
</dbReference>
<dbReference type="InterPro" id="IPR020946">
    <property type="entry name" value="Flavin_mOase-like"/>
</dbReference>
<dbReference type="GO" id="GO:0050661">
    <property type="term" value="F:NADP binding"/>
    <property type="evidence" value="ECO:0007669"/>
    <property type="project" value="InterPro"/>
</dbReference>
<dbReference type="GO" id="GO:0004499">
    <property type="term" value="F:N,N-dimethylaniline monooxygenase activity"/>
    <property type="evidence" value="ECO:0007669"/>
    <property type="project" value="InterPro"/>
</dbReference>
<sequence>MMNPVRVAVIDAGASGLVTAKYLSQSREFFGVPSVEVRIFEREETVGGVYRYKVYEEAEMVSSKYLTAFSDFRAARDLPDFLPAEDYVQYLEDYYTQFKLWGLIQTGTEVLDVSRTSSGHRVVFRRVVGKVPFDKVENELGECDSCESWDCDAVAVCSGLNNVPRIPAIKGLDGVQTLHSSELKTRKQFGVDTSVMILGAGETAMDLAHLAVTSEAREVTLCHKDGFFCAQKTVPLPVVMKTWKPNPRQKPVDTAIASFLDTAYLPERLQHSQFIWNVYDKTLKSLHFLSGGTSAGPDQWVGQIEGDRNNVDSLFLVKSDRALPYLSEGYRAQGILSRARAFFMNMELKETGGKRILTAPWPTSFARDGTVVFPDSEREEHAAALSGRTRPDLVVLATGYVRLFRFLGADYPKPDELNVRGIWRRGDVTAGFIGFVRPGIGAIPPLAELQAQLWVLNLLRYKYPQQVPVPLVAPGQDTNPDAVAHYEVDYALRARGGHDFFKTKHGVEQESYAYQLALDMGAALTVSFMARRGFRAFYTWAMGSNFNVKFRLVGPWKWETGALSIMRGELFEVVTQTGGCVFFATYTLLPLFLFGTLTVILHVTAGFLRLLGMEQRARDVLGSGSVPRREGDES</sequence>
<dbReference type="InterPro" id="IPR000960">
    <property type="entry name" value="Flavin_mOase"/>
</dbReference>
<proteinExistence type="inferred from homology"/>
<keyword evidence="6" id="KW-0472">Membrane</keyword>
<dbReference type="EMBL" id="PJEX01000014">
    <property type="protein sequence ID" value="TKW59067.1"/>
    <property type="molecule type" value="Genomic_DNA"/>
</dbReference>
<keyword evidence="7" id="KW-0503">Monooxygenase</keyword>